<keyword evidence="8 10" id="KW-0472">Membrane</keyword>
<dbReference type="InterPro" id="IPR051327">
    <property type="entry name" value="MATE_MepA_subfamily"/>
</dbReference>
<feature type="transmembrane region" description="Helical" evidence="10">
    <location>
        <begin position="392"/>
        <end position="415"/>
    </location>
</feature>
<sequence>MTQQTERLGTAPVGKLFVSMSLPMIFAMLVNGLYNIVDAIFVTRGVGPLAIGGVSIVFPVQMIVFAFAAVLGSGAASIVSRRLGAKDHEAARHAAQTTLTFSILFSFVICALVLLAMKPILSLLGVTEALMPYSVDYLLPILLGSPIAIMGAVFGDLLRAEGKMQYMMMLMLTGSVLNMILDPIFIFVLDMGVQGAAIATVIAQTAGLCLAVSFYLRGKTAIHLTAREWRIDWRALWPVVALGLPFFISHAGASFMIATTNNALSQVGGNAADIYISAYGLVGRVLMFVILPLIGMMIAFQTITGYNYGAGELSRVRTMVRLGLTSSLILCGSVSAIMLTVPQVFLGIFTSDPELLQRAMQISRTVFLCFTLVGSTFIITGYFQATGHARMALIASSARVYLFLIPAMLTLPRLIGIDGAWMAFPLADVSSAILAVLLFVPFYKALRSQPTPVA</sequence>
<dbReference type="NCBIfam" id="TIGR00797">
    <property type="entry name" value="matE"/>
    <property type="match status" value="1"/>
</dbReference>
<dbReference type="HOGENOM" id="CLU_012893_0_0_6"/>
<keyword evidence="7 10" id="KW-1133">Transmembrane helix</keyword>
<feature type="transmembrane region" description="Helical" evidence="10">
    <location>
        <begin position="49"/>
        <end position="79"/>
    </location>
</feature>
<feature type="transmembrane region" description="Helical" evidence="10">
    <location>
        <begin position="170"/>
        <end position="189"/>
    </location>
</feature>
<comment type="subcellular location">
    <subcellularLocation>
        <location evidence="1">Cell inner membrane</location>
        <topology evidence="1">Multi-pass membrane protein</topology>
    </subcellularLocation>
</comment>
<evidence type="ECO:0000256" key="8">
    <source>
        <dbReference type="ARBA" id="ARBA00023136"/>
    </source>
</evidence>
<dbReference type="CDD" id="cd13143">
    <property type="entry name" value="MATE_MepA_like"/>
    <property type="match status" value="1"/>
</dbReference>
<keyword evidence="12" id="KW-1185">Reference proteome</keyword>
<reference evidence="11 12" key="1">
    <citation type="submission" date="2006-02" db="EMBL/GenBank/DDBJ databases">
        <authorList>
            <person name="Pinhassi J."/>
            <person name="Pedros-Alio C."/>
            <person name="Ferriera S."/>
            <person name="Johnson J."/>
            <person name="Kravitz S."/>
            <person name="Halpern A."/>
            <person name="Remington K."/>
            <person name="Beeson K."/>
            <person name="Tran B."/>
            <person name="Rogers Y.-H."/>
            <person name="Friedman R."/>
            <person name="Venter J.C."/>
        </authorList>
    </citation>
    <scope>NUCLEOTIDE SEQUENCE [LARGE SCALE GENOMIC DNA]</scope>
    <source>
        <strain evidence="11 12">MED297</strain>
    </source>
</reference>
<dbReference type="GO" id="GO:0046677">
    <property type="term" value="P:response to antibiotic"/>
    <property type="evidence" value="ECO:0007669"/>
    <property type="project" value="UniProtKB-KW"/>
</dbReference>
<feature type="transmembrane region" description="Helical" evidence="10">
    <location>
        <begin position="195"/>
        <end position="216"/>
    </location>
</feature>
<evidence type="ECO:0000256" key="10">
    <source>
        <dbReference type="SAM" id="Phobius"/>
    </source>
</evidence>
<name>A4BA73_9GAMM</name>
<dbReference type="OrthoDB" id="9811110at2"/>
<dbReference type="Proteomes" id="UP000005953">
    <property type="component" value="Unassembled WGS sequence"/>
</dbReference>
<gene>
    <name evidence="11" type="ORF">MED297_09976</name>
</gene>
<evidence type="ECO:0000256" key="5">
    <source>
        <dbReference type="ARBA" id="ARBA00022475"/>
    </source>
</evidence>
<dbReference type="InterPro" id="IPR048279">
    <property type="entry name" value="MdtK-like"/>
</dbReference>
<dbReference type="EMBL" id="AAOE01000002">
    <property type="protein sequence ID" value="EAR10829.1"/>
    <property type="molecule type" value="Genomic_DNA"/>
</dbReference>
<evidence type="ECO:0000313" key="12">
    <source>
        <dbReference type="Proteomes" id="UP000005953"/>
    </source>
</evidence>
<dbReference type="PANTHER" id="PTHR43823">
    <property type="entry name" value="SPORULATION PROTEIN YKVU"/>
    <property type="match status" value="1"/>
</dbReference>
<comment type="similarity">
    <text evidence="2">Belongs to the multi antimicrobial extrusion (MATE) (TC 2.A.66.1) family. MepA subfamily.</text>
</comment>
<keyword evidence="6 10" id="KW-0812">Transmembrane</keyword>
<proteinExistence type="inferred from homology"/>
<comment type="caution">
    <text evidence="11">The sequence shown here is derived from an EMBL/GenBank/DDBJ whole genome shotgun (WGS) entry which is preliminary data.</text>
</comment>
<dbReference type="STRING" id="314283.MED297_09976"/>
<dbReference type="PANTHER" id="PTHR43823:SF3">
    <property type="entry name" value="MULTIDRUG EXPORT PROTEIN MEPA"/>
    <property type="match status" value="1"/>
</dbReference>
<dbReference type="GO" id="GO:0015297">
    <property type="term" value="F:antiporter activity"/>
    <property type="evidence" value="ECO:0007669"/>
    <property type="project" value="InterPro"/>
</dbReference>
<dbReference type="GO" id="GO:0005886">
    <property type="term" value="C:plasma membrane"/>
    <property type="evidence" value="ECO:0007669"/>
    <property type="project" value="UniProtKB-SubCell"/>
</dbReference>
<dbReference type="RefSeq" id="WP_008041338.1">
    <property type="nucleotide sequence ID" value="NZ_CH724149.1"/>
</dbReference>
<evidence type="ECO:0000313" key="11">
    <source>
        <dbReference type="EMBL" id="EAR10829.1"/>
    </source>
</evidence>
<feature type="transmembrane region" description="Helical" evidence="10">
    <location>
        <begin position="16"/>
        <end position="37"/>
    </location>
</feature>
<dbReference type="AlphaFoldDB" id="A4BA73"/>
<evidence type="ECO:0000256" key="1">
    <source>
        <dbReference type="ARBA" id="ARBA00004429"/>
    </source>
</evidence>
<dbReference type="InterPro" id="IPR045070">
    <property type="entry name" value="MATE_MepA-like"/>
</dbReference>
<evidence type="ECO:0000256" key="7">
    <source>
        <dbReference type="ARBA" id="ARBA00022989"/>
    </source>
</evidence>
<accession>A4BA73</accession>
<feature type="transmembrane region" description="Helical" evidence="10">
    <location>
        <begin position="278"/>
        <end position="300"/>
    </location>
</feature>
<feature type="transmembrane region" description="Helical" evidence="10">
    <location>
        <begin position="421"/>
        <end position="443"/>
    </location>
</feature>
<evidence type="ECO:0000256" key="3">
    <source>
        <dbReference type="ARBA" id="ARBA00022106"/>
    </source>
</evidence>
<feature type="transmembrane region" description="Helical" evidence="10">
    <location>
        <begin position="320"/>
        <end position="345"/>
    </location>
</feature>
<dbReference type="InterPro" id="IPR002528">
    <property type="entry name" value="MATE_fam"/>
</dbReference>
<evidence type="ECO:0000256" key="4">
    <source>
        <dbReference type="ARBA" id="ARBA00022448"/>
    </source>
</evidence>
<evidence type="ECO:0000256" key="9">
    <source>
        <dbReference type="ARBA" id="ARBA00023251"/>
    </source>
</evidence>
<dbReference type="PIRSF" id="PIRSF006603">
    <property type="entry name" value="DinF"/>
    <property type="match status" value="1"/>
</dbReference>
<feature type="transmembrane region" description="Helical" evidence="10">
    <location>
        <begin position="236"/>
        <end position="258"/>
    </location>
</feature>
<keyword evidence="9" id="KW-0046">Antibiotic resistance</keyword>
<dbReference type="GO" id="GO:0042910">
    <property type="term" value="F:xenobiotic transmembrane transporter activity"/>
    <property type="evidence" value="ECO:0007669"/>
    <property type="project" value="InterPro"/>
</dbReference>
<evidence type="ECO:0000256" key="2">
    <source>
        <dbReference type="ARBA" id="ARBA00008417"/>
    </source>
</evidence>
<organism evidence="11 12">
    <name type="scientific">Reinekea blandensis MED297</name>
    <dbReference type="NCBI Taxonomy" id="314283"/>
    <lineage>
        <taxon>Bacteria</taxon>
        <taxon>Pseudomonadati</taxon>
        <taxon>Pseudomonadota</taxon>
        <taxon>Gammaproteobacteria</taxon>
        <taxon>Oceanospirillales</taxon>
        <taxon>Saccharospirillaceae</taxon>
        <taxon>Reinekea</taxon>
    </lineage>
</organism>
<feature type="transmembrane region" description="Helical" evidence="10">
    <location>
        <begin position="99"/>
        <end position="117"/>
    </location>
</feature>
<protein>
    <recommendedName>
        <fullName evidence="3">Multidrug export protein MepA</fullName>
    </recommendedName>
</protein>
<keyword evidence="5" id="KW-1003">Cell membrane</keyword>
<keyword evidence="4" id="KW-0813">Transport</keyword>
<evidence type="ECO:0000256" key="6">
    <source>
        <dbReference type="ARBA" id="ARBA00022692"/>
    </source>
</evidence>
<feature type="transmembrane region" description="Helical" evidence="10">
    <location>
        <begin position="365"/>
        <end position="385"/>
    </location>
</feature>
<dbReference type="Pfam" id="PF01554">
    <property type="entry name" value="MatE"/>
    <property type="match status" value="2"/>
</dbReference>
<feature type="transmembrane region" description="Helical" evidence="10">
    <location>
        <begin position="137"/>
        <end position="158"/>
    </location>
</feature>